<dbReference type="Gramene" id="Pp3c21_1430V3.2">
    <property type="protein sequence ID" value="PAC:32915466.CDS.1"/>
    <property type="gene ID" value="Pp3c21_1430"/>
</dbReference>
<dbReference type="SMART" id="SM00612">
    <property type="entry name" value="Kelch"/>
    <property type="match status" value="2"/>
</dbReference>
<dbReference type="EnsemblPlants" id="Pp3c21_1430V3.1">
    <property type="protein sequence ID" value="PAC:32915465.CDS.1"/>
    <property type="gene ID" value="Pp3c21_1430"/>
</dbReference>
<dbReference type="Pfam" id="PF24981">
    <property type="entry name" value="Beta-prop_ATRN-LZTR1"/>
    <property type="match status" value="1"/>
</dbReference>
<feature type="coiled-coil region" evidence="3">
    <location>
        <begin position="586"/>
        <end position="711"/>
    </location>
</feature>
<reference evidence="7" key="3">
    <citation type="submission" date="2020-12" db="UniProtKB">
        <authorList>
            <consortium name="EnsemblPlants"/>
        </authorList>
    </citation>
    <scope>IDENTIFICATION</scope>
</reference>
<dbReference type="SUPFAM" id="SSF117281">
    <property type="entry name" value="Kelch motif"/>
    <property type="match status" value="1"/>
</dbReference>
<dbReference type="Gene3D" id="2.120.10.80">
    <property type="entry name" value="Kelch-type beta propeller"/>
    <property type="match status" value="2"/>
</dbReference>
<evidence type="ECO:0000313" key="6">
    <source>
        <dbReference type="EMBL" id="PNR31477.1"/>
    </source>
</evidence>
<gene>
    <name evidence="7" type="primary">LOC112274191</name>
    <name evidence="6" type="ORF">PHYPA_025598</name>
</gene>
<dbReference type="EnsemblPlants" id="Pp3c21_1430V3.2">
    <property type="protein sequence ID" value="PAC:32915466.CDS.1"/>
    <property type="gene ID" value="Pp3c21_1430"/>
</dbReference>
<name>A9T9Z5_PHYPA</name>
<feature type="region of interest" description="Disordered" evidence="4">
    <location>
        <begin position="284"/>
        <end position="305"/>
    </location>
</feature>
<evidence type="ECO:0000256" key="2">
    <source>
        <dbReference type="ARBA" id="ARBA00022737"/>
    </source>
</evidence>
<accession>A9T9Z5</accession>
<keyword evidence="3" id="KW-0175">Coiled coil</keyword>
<keyword evidence="2" id="KW-0677">Repeat</keyword>
<feature type="region of interest" description="Disordered" evidence="4">
    <location>
        <begin position="362"/>
        <end position="408"/>
    </location>
</feature>
<dbReference type="Gramene" id="Pp3c21_1430V3.1">
    <property type="protein sequence ID" value="PAC:32915465.CDS.1"/>
    <property type="gene ID" value="Pp3c21_1430"/>
</dbReference>
<proteinExistence type="predicted"/>
<dbReference type="OrthoDB" id="10251809at2759"/>
<keyword evidence="8" id="KW-1185">Reference proteome</keyword>
<dbReference type="PANTHER" id="PTHR46093:SF3">
    <property type="entry name" value="ACYL-COA-BINDING DOMAIN-CONTAINING PROTEIN 4"/>
    <property type="match status" value="1"/>
</dbReference>
<evidence type="ECO:0000313" key="7">
    <source>
        <dbReference type="EnsemblPlants" id="PAC:32915465.CDS.1"/>
    </source>
</evidence>
<evidence type="ECO:0000259" key="5">
    <source>
        <dbReference type="Pfam" id="PF24981"/>
    </source>
</evidence>
<dbReference type="InterPro" id="IPR006652">
    <property type="entry name" value="Kelch_1"/>
</dbReference>
<evidence type="ECO:0000256" key="4">
    <source>
        <dbReference type="SAM" id="MobiDB-lite"/>
    </source>
</evidence>
<dbReference type="OMA" id="WNRIKLQ"/>
<dbReference type="eggNOG" id="KOG0379">
    <property type="taxonomic scope" value="Eukaryota"/>
</dbReference>
<feature type="coiled-coil region" evidence="3">
    <location>
        <begin position="740"/>
        <end position="788"/>
    </location>
</feature>
<feature type="domain" description="Attractin/MKLN-like beta-propeller" evidence="5">
    <location>
        <begin position="5"/>
        <end position="249"/>
    </location>
</feature>
<feature type="coiled-coil region" evidence="3">
    <location>
        <begin position="467"/>
        <end position="550"/>
    </location>
</feature>
<evidence type="ECO:0000256" key="1">
    <source>
        <dbReference type="ARBA" id="ARBA00022441"/>
    </source>
</evidence>
<dbReference type="HOGENOM" id="CLU_389051_0_0_1"/>
<organism evidence="6">
    <name type="scientific">Physcomitrium patens</name>
    <name type="common">Spreading-leaved earth moss</name>
    <name type="synonym">Physcomitrella patens</name>
    <dbReference type="NCBI Taxonomy" id="3218"/>
    <lineage>
        <taxon>Eukaryota</taxon>
        <taxon>Viridiplantae</taxon>
        <taxon>Streptophyta</taxon>
        <taxon>Embryophyta</taxon>
        <taxon>Bryophyta</taxon>
        <taxon>Bryophytina</taxon>
        <taxon>Bryopsida</taxon>
        <taxon>Funariidae</taxon>
        <taxon>Funariales</taxon>
        <taxon>Funariaceae</taxon>
        <taxon>Physcomitrium</taxon>
    </lineage>
</organism>
<dbReference type="InterPro" id="IPR056737">
    <property type="entry name" value="Beta-prop_ATRN-MKLN-like"/>
</dbReference>
<protein>
    <recommendedName>
        <fullName evidence="5">Attractin/MKLN-like beta-propeller domain-containing protein</fullName>
    </recommendedName>
</protein>
<evidence type="ECO:0000313" key="8">
    <source>
        <dbReference type="Proteomes" id="UP000006727"/>
    </source>
</evidence>
<dbReference type="EMBL" id="ABEU02000021">
    <property type="protein sequence ID" value="PNR31477.1"/>
    <property type="molecule type" value="Genomic_DNA"/>
</dbReference>
<reference evidence="6 8" key="2">
    <citation type="journal article" date="2018" name="Plant J.">
        <title>The Physcomitrella patens chromosome-scale assembly reveals moss genome structure and evolution.</title>
        <authorList>
            <person name="Lang D."/>
            <person name="Ullrich K.K."/>
            <person name="Murat F."/>
            <person name="Fuchs J."/>
            <person name="Jenkins J."/>
            <person name="Haas F.B."/>
            <person name="Piednoel M."/>
            <person name="Gundlach H."/>
            <person name="Van Bel M."/>
            <person name="Meyberg R."/>
            <person name="Vives C."/>
            <person name="Morata J."/>
            <person name="Symeonidi A."/>
            <person name="Hiss M."/>
            <person name="Muchero W."/>
            <person name="Kamisugi Y."/>
            <person name="Saleh O."/>
            <person name="Blanc G."/>
            <person name="Decker E.L."/>
            <person name="van Gessel N."/>
            <person name="Grimwood J."/>
            <person name="Hayes R.D."/>
            <person name="Graham S.W."/>
            <person name="Gunter L.E."/>
            <person name="McDaniel S.F."/>
            <person name="Hoernstein S.N.W."/>
            <person name="Larsson A."/>
            <person name="Li F.W."/>
            <person name="Perroud P.F."/>
            <person name="Phillips J."/>
            <person name="Ranjan P."/>
            <person name="Rokshar D.S."/>
            <person name="Rothfels C.J."/>
            <person name="Schneider L."/>
            <person name="Shu S."/>
            <person name="Stevenson D.W."/>
            <person name="Thummler F."/>
            <person name="Tillich M."/>
            <person name="Villarreal Aguilar J.C."/>
            <person name="Widiez T."/>
            <person name="Wong G.K."/>
            <person name="Wymore A."/>
            <person name="Zhang Y."/>
            <person name="Zimmer A.D."/>
            <person name="Quatrano R.S."/>
            <person name="Mayer K.F.X."/>
            <person name="Goodstein D."/>
            <person name="Casacuberta J.M."/>
            <person name="Vandepoele K."/>
            <person name="Reski R."/>
            <person name="Cuming A.C."/>
            <person name="Tuskan G.A."/>
            <person name="Maumus F."/>
            <person name="Salse J."/>
            <person name="Schmutz J."/>
            <person name="Rensing S.A."/>
        </authorList>
    </citation>
    <scope>NUCLEOTIDE SEQUENCE [LARGE SCALE GENOMIC DNA]</scope>
    <source>
        <strain evidence="7 8">cv. Gransden 2004</strain>
    </source>
</reference>
<dbReference type="Proteomes" id="UP000006727">
    <property type="component" value="Chromosome 21"/>
</dbReference>
<reference evidence="6 8" key="1">
    <citation type="journal article" date="2008" name="Science">
        <title>The Physcomitrella genome reveals evolutionary insights into the conquest of land by plants.</title>
        <authorList>
            <person name="Rensing S."/>
            <person name="Lang D."/>
            <person name="Zimmer A."/>
            <person name="Terry A."/>
            <person name="Salamov A."/>
            <person name="Shapiro H."/>
            <person name="Nishiyama T."/>
            <person name="Perroud P.-F."/>
            <person name="Lindquist E."/>
            <person name="Kamisugi Y."/>
            <person name="Tanahashi T."/>
            <person name="Sakakibara K."/>
            <person name="Fujita T."/>
            <person name="Oishi K."/>
            <person name="Shin-I T."/>
            <person name="Kuroki Y."/>
            <person name="Toyoda A."/>
            <person name="Suzuki Y."/>
            <person name="Hashimoto A."/>
            <person name="Yamaguchi K."/>
            <person name="Sugano A."/>
            <person name="Kohara Y."/>
            <person name="Fujiyama A."/>
            <person name="Anterola A."/>
            <person name="Aoki S."/>
            <person name="Ashton N."/>
            <person name="Barbazuk W.B."/>
            <person name="Barker E."/>
            <person name="Bennetzen J."/>
            <person name="Bezanilla M."/>
            <person name="Blankenship R."/>
            <person name="Cho S.H."/>
            <person name="Dutcher S."/>
            <person name="Estelle M."/>
            <person name="Fawcett J.A."/>
            <person name="Gundlach H."/>
            <person name="Hanada K."/>
            <person name="Heyl A."/>
            <person name="Hicks K.A."/>
            <person name="Hugh J."/>
            <person name="Lohr M."/>
            <person name="Mayer K."/>
            <person name="Melkozernov A."/>
            <person name="Murata T."/>
            <person name="Nelson D."/>
            <person name="Pils B."/>
            <person name="Prigge M."/>
            <person name="Reiss B."/>
            <person name="Renner T."/>
            <person name="Rombauts S."/>
            <person name="Rushton P."/>
            <person name="Sanderfoot A."/>
            <person name="Schween G."/>
            <person name="Shiu S.-H."/>
            <person name="Stueber K."/>
            <person name="Theodoulou F.L."/>
            <person name="Tu H."/>
            <person name="Van de Peer Y."/>
            <person name="Verrier P.J."/>
            <person name="Waters E."/>
            <person name="Wood A."/>
            <person name="Yang L."/>
            <person name="Cove D."/>
            <person name="Cuming A."/>
            <person name="Hasebe M."/>
            <person name="Lucas S."/>
            <person name="Mishler D.B."/>
            <person name="Reski R."/>
            <person name="Grigoriev I."/>
            <person name="Quatrano R.S."/>
            <person name="Boore J.L."/>
        </authorList>
    </citation>
    <scope>NUCLEOTIDE SEQUENCE [LARGE SCALE GENOMIC DNA]</scope>
    <source>
        <strain evidence="7 8">cv. Gransden 2004</strain>
    </source>
</reference>
<dbReference type="PaxDb" id="3218-PP1S191_79V6.1"/>
<dbReference type="PANTHER" id="PTHR46093">
    <property type="entry name" value="ACYL-COA-BINDING DOMAIN-CONTAINING PROTEIN 5"/>
    <property type="match status" value="1"/>
</dbReference>
<dbReference type="AlphaFoldDB" id="A9T9Z5"/>
<dbReference type="STRING" id="3218.A9T9Z5"/>
<sequence length="814" mass="91361">MVEFKWQRLPRHRNLKGRAGHTATLVGKRIFVLGGRFGNVFFNDAWVLDTETEKWEQLQERCAFSPRAYHTATFVGNEEIWVIGGSDKDVMYGDVHVLNTNTLEWTSPSTKGPAAGKLLGTHAAVVHPLQPNTIMVYGGYGGEESKWLNDLVVLHTDTLEWKVLNPGGPSPAARGYHTMTCVGANVILYGGKGEHGIIGSAHNLSVYNSATNTWVGPRVKGTPPVQRSNHAAALVGESLIVFHGGRNGTERLGDMCALKVTSGHGSQIRLTWHFFTQEPVVMTRGRKRSEDGAAEAQSRRPGGRAAHSLIAEGNATLYLFGGYGGSGVTFDDAYVLRNFAEATEFQESLVREPLRRNDRRFSFPMEEPRTGPIEGWRSAKKPRRPAAGTLDYNVDSTGKEERNADPGVEAPPVRTIVELTETPPLEKDLRTVKEQVNELVTKARSDQDFLKVKEQVSQLVSKSRLDGAELLNELDLHRREVATLQQTVAALSGEIRAKSVGETDTRERNAVLEHNLDVHRQQVSVLNEKLERLTAENASLRSESKVVETEKIDRARERSELMLKISSLEARLADRDREHSKTLQLLGHAESKNAELGRLLDETRKEKKAATLECSELKMKAHKIEVELRNLERTRENFDKDKGGLQNLLADSQIKLERVSGELVAMKESARTLHETVERLAKQLERENTRADALERDRDELRRANTALSSELPQINSARESAEAAAELVRSELRTARVLLERSETESLRLQEAAENARQEMASQHATMKKYEEDARTFRDECERWRKLVSEMVDFEQAQARTLQTHVERIRSVR</sequence>
<dbReference type="InterPro" id="IPR015915">
    <property type="entry name" value="Kelch-typ_b-propeller"/>
</dbReference>
<evidence type="ECO:0000256" key="3">
    <source>
        <dbReference type="SAM" id="Coils"/>
    </source>
</evidence>
<keyword evidence="1" id="KW-0880">Kelch repeat</keyword>